<protein>
    <recommendedName>
        <fullName evidence="5">Transcriptional regulator, AbiEi antitoxin, Type IV TA system</fullName>
    </recommendedName>
</protein>
<dbReference type="InterPro" id="IPR011335">
    <property type="entry name" value="Restrct_endonuc-II-like"/>
</dbReference>
<feature type="domain" description="DUF559" evidence="1">
    <location>
        <begin position="245"/>
        <end position="297"/>
    </location>
</feature>
<reference evidence="3" key="2">
    <citation type="submission" date="2020-09" db="EMBL/GenBank/DDBJ databases">
        <authorList>
            <person name="Sun Q."/>
            <person name="Zhou Y."/>
        </authorList>
    </citation>
    <scope>NUCLEOTIDE SEQUENCE</scope>
    <source>
        <strain evidence="3">CGMCC 1.16067</strain>
    </source>
</reference>
<feature type="domain" description="AbiEi antitoxin C-terminal" evidence="2">
    <location>
        <begin position="84"/>
        <end position="169"/>
    </location>
</feature>
<dbReference type="Pfam" id="PF04480">
    <property type="entry name" value="DUF559"/>
    <property type="match status" value="1"/>
</dbReference>
<dbReference type="InterPro" id="IPR007569">
    <property type="entry name" value="DUF559"/>
</dbReference>
<dbReference type="Pfam" id="PF09407">
    <property type="entry name" value="AbiEi_1"/>
    <property type="match status" value="1"/>
</dbReference>
<gene>
    <name evidence="3" type="ORF">GCM10011519_01750</name>
</gene>
<dbReference type="Proteomes" id="UP000649179">
    <property type="component" value="Unassembled WGS sequence"/>
</dbReference>
<evidence type="ECO:0000259" key="1">
    <source>
        <dbReference type="Pfam" id="PF04480"/>
    </source>
</evidence>
<evidence type="ECO:0000313" key="3">
    <source>
        <dbReference type="EMBL" id="GGF32001.1"/>
    </source>
</evidence>
<dbReference type="AlphaFoldDB" id="A0A917B8X5"/>
<proteinExistence type="predicted"/>
<organism evidence="3 4">
    <name type="scientific">Marmoricola endophyticus</name>
    <dbReference type="NCBI Taxonomy" id="2040280"/>
    <lineage>
        <taxon>Bacteria</taxon>
        <taxon>Bacillati</taxon>
        <taxon>Actinomycetota</taxon>
        <taxon>Actinomycetes</taxon>
        <taxon>Propionibacteriales</taxon>
        <taxon>Nocardioidaceae</taxon>
        <taxon>Marmoricola</taxon>
    </lineage>
</organism>
<dbReference type="InterPro" id="IPR018547">
    <property type="entry name" value="AbiEi_C"/>
</dbReference>
<dbReference type="EMBL" id="BMKQ01000001">
    <property type="protein sequence ID" value="GGF32001.1"/>
    <property type="molecule type" value="Genomic_DNA"/>
</dbReference>
<dbReference type="Gene3D" id="3.40.960.10">
    <property type="entry name" value="VSR Endonuclease"/>
    <property type="match status" value="1"/>
</dbReference>
<sequence>MLSAVESRAESLLTLRAMYGTQPFTAADAVRLDLGPQQLTALCRQAELRRLLRGVYVDSRADDSLQTRLAALKLVIPAGVVVTDRTAAWLHGADMALEPGAHLAVPPISVFHRSRGGRLRNDVTRSGQRMMPDSDVVELDGLLVTTPLRTALDLGRLLPRSQAFAGMDQMLGLGVPHQDLVAGVERFRTRRGVRQLRTLAPLADPRAESPGESALRLHWLDACPPLPRPQLQVVVPGPNGEPFRLDLADERSRFAAEYDGEAWHGADRETYDRWRREWLRRMGWTVLVFRRSQVFGQRRDAELMLRRAWIGLRGAA</sequence>
<name>A0A917B8X5_9ACTN</name>
<evidence type="ECO:0000259" key="2">
    <source>
        <dbReference type="Pfam" id="PF09407"/>
    </source>
</evidence>
<dbReference type="SUPFAM" id="SSF52980">
    <property type="entry name" value="Restriction endonuclease-like"/>
    <property type="match status" value="1"/>
</dbReference>
<keyword evidence="4" id="KW-1185">Reference proteome</keyword>
<comment type="caution">
    <text evidence="3">The sequence shown here is derived from an EMBL/GenBank/DDBJ whole genome shotgun (WGS) entry which is preliminary data.</text>
</comment>
<reference evidence="3" key="1">
    <citation type="journal article" date="2014" name="Int. J. Syst. Evol. Microbiol.">
        <title>Complete genome sequence of Corynebacterium casei LMG S-19264T (=DSM 44701T), isolated from a smear-ripened cheese.</title>
        <authorList>
            <consortium name="US DOE Joint Genome Institute (JGI-PGF)"/>
            <person name="Walter F."/>
            <person name="Albersmeier A."/>
            <person name="Kalinowski J."/>
            <person name="Ruckert C."/>
        </authorList>
    </citation>
    <scope>NUCLEOTIDE SEQUENCE</scope>
    <source>
        <strain evidence="3">CGMCC 1.16067</strain>
    </source>
</reference>
<evidence type="ECO:0000313" key="4">
    <source>
        <dbReference type="Proteomes" id="UP000649179"/>
    </source>
</evidence>
<evidence type="ECO:0008006" key="5">
    <source>
        <dbReference type="Google" id="ProtNLM"/>
    </source>
</evidence>
<accession>A0A917B8X5</accession>